<evidence type="ECO:0000259" key="1">
    <source>
        <dbReference type="Pfam" id="PF13859"/>
    </source>
</evidence>
<dbReference type="EMBL" id="AYLP01000216">
    <property type="protein sequence ID" value="ESS62039.1"/>
    <property type="molecule type" value="Genomic_DNA"/>
</dbReference>
<dbReference type="InterPro" id="IPR036278">
    <property type="entry name" value="Sialidase_sf"/>
</dbReference>
<dbReference type="Pfam" id="PF13859">
    <property type="entry name" value="BNR_3"/>
    <property type="match status" value="1"/>
</dbReference>
<dbReference type="SUPFAM" id="SSF50939">
    <property type="entry name" value="Sialidases"/>
    <property type="match status" value="1"/>
</dbReference>
<sequence>MLSYLQGVDLFVPQTTLMQPKEGIVPVTARDSFVSPSLVCAGGVIAAFFEGCMDAEYQCAQLCPFLLMLLRSTSTLCGIGPLLLVRSIKDTLRAHNVLGAAEGKESLGVVLRRTTITKGNGMFPHAGGFDVSYEGGCWREGGLEPKLVVGDVTNPTGDKQSGRIEWGGPKLLSKRISSASHEGDWTEFIASGGAGVVMEDGTLVFSLMAKIEAEDVYSMIVYSTDNGSAWGLCEDISLWNALTPRHRVGGISSHDCWLREWPEGVRVA</sequence>
<dbReference type="InterPro" id="IPR008377">
    <property type="entry name" value="Sialidase_trypan"/>
</dbReference>
<dbReference type="OrthoDB" id="250695at2759"/>
<dbReference type="Proteomes" id="UP000017861">
    <property type="component" value="Unassembled WGS sequence"/>
</dbReference>
<gene>
    <name evidence="2" type="ORF">TCDM_10325</name>
</gene>
<evidence type="ECO:0000313" key="3">
    <source>
        <dbReference type="Proteomes" id="UP000017861"/>
    </source>
</evidence>
<dbReference type="Gene3D" id="2.120.10.10">
    <property type="match status" value="1"/>
</dbReference>
<reference evidence="2 3" key="1">
    <citation type="journal article" date="2014" name="Genome Announc.">
        <title>Trypanosoma cruzi Clone Dm28c Draft Genome Sequence.</title>
        <authorList>
            <person name="Grisard E.C."/>
            <person name="Teixeira S.M."/>
            <person name="de Almeida L.G."/>
            <person name="Stoco P.H."/>
            <person name="Gerber A.L."/>
            <person name="Talavera-Lopez C."/>
            <person name="Lima O.C."/>
            <person name="Andersson B."/>
            <person name="de Vasconcelos A.T."/>
        </authorList>
    </citation>
    <scope>NUCLEOTIDE SEQUENCE [LARGE SCALE GENOMIC DNA]</scope>
    <source>
        <strain evidence="2 3">Dm28c</strain>
    </source>
</reference>
<dbReference type="VEuPathDB" id="TriTrypDB:TCDM_10325"/>
<dbReference type="InterPro" id="IPR011040">
    <property type="entry name" value="Sialidase"/>
</dbReference>
<accession>V5B3A0</accession>
<organism evidence="2 3">
    <name type="scientific">Trypanosoma cruzi Dm28c</name>
    <dbReference type="NCBI Taxonomy" id="1416333"/>
    <lineage>
        <taxon>Eukaryota</taxon>
        <taxon>Discoba</taxon>
        <taxon>Euglenozoa</taxon>
        <taxon>Kinetoplastea</taxon>
        <taxon>Metakinetoplastina</taxon>
        <taxon>Trypanosomatida</taxon>
        <taxon>Trypanosomatidae</taxon>
        <taxon>Trypanosoma</taxon>
        <taxon>Schizotrypanum</taxon>
    </lineage>
</organism>
<evidence type="ECO:0000313" key="2">
    <source>
        <dbReference type="EMBL" id="ESS62039.1"/>
    </source>
</evidence>
<dbReference type="PRINTS" id="PR01803">
    <property type="entry name" value="TCSIALIDASE"/>
</dbReference>
<protein>
    <recommendedName>
        <fullName evidence="1">Sialidase domain-containing protein</fullName>
    </recommendedName>
</protein>
<dbReference type="GO" id="GO:0004308">
    <property type="term" value="F:exo-alpha-sialidase activity"/>
    <property type="evidence" value="ECO:0007669"/>
    <property type="project" value="InterPro"/>
</dbReference>
<dbReference type="CDD" id="cd15482">
    <property type="entry name" value="Sialidase_non-viral"/>
    <property type="match status" value="1"/>
</dbReference>
<name>V5B3A0_TRYCR</name>
<proteinExistence type="predicted"/>
<dbReference type="AlphaFoldDB" id="V5B3A0"/>
<feature type="domain" description="Sialidase" evidence="1">
    <location>
        <begin position="36"/>
        <end position="237"/>
    </location>
</feature>
<comment type="caution">
    <text evidence="2">The sequence shown here is derived from an EMBL/GenBank/DDBJ whole genome shotgun (WGS) entry which is preliminary data.</text>
</comment>